<feature type="compositionally biased region" description="Basic residues" evidence="1">
    <location>
        <begin position="1"/>
        <end position="10"/>
    </location>
</feature>
<accession>A0A8T0UC87</accession>
<name>A0A8T0UC87_PANVG</name>
<dbReference type="AlphaFoldDB" id="A0A8T0UC87"/>
<evidence type="ECO:0000256" key="1">
    <source>
        <dbReference type="SAM" id="MobiDB-lite"/>
    </source>
</evidence>
<evidence type="ECO:0000313" key="2">
    <source>
        <dbReference type="EMBL" id="KAG2618334.1"/>
    </source>
</evidence>
<dbReference type="Proteomes" id="UP000823388">
    <property type="component" value="Chromosome 3N"/>
</dbReference>
<evidence type="ECO:0000313" key="3">
    <source>
        <dbReference type="Proteomes" id="UP000823388"/>
    </source>
</evidence>
<reference evidence="2 3" key="1">
    <citation type="submission" date="2020-05" db="EMBL/GenBank/DDBJ databases">
        <title>WGS assembly of Panicum virgatum.</title>
        <authorList>
            <person name="Lovell J.T."/>
            <person name="Jenkins J."/>
            <person name="Shu S."/>
            <person name="Juenger T.E."/>
            <person name="Schmutz J."/>
        </authorList>
    </citation>
    <scope>NUCLEOTIDE SEQUENCE [LARGE SCALE GENOMIC DNA]</scope>
    <source>
        <strain evidence="3">cv. AP13</strain>
    </source>
</reference>
<protein>
    <submittedName>
        <fullName evidence="2">Uncharacterized protein</fullName>
    </submittedName>
</protein>
<sequence length="155" mass="16904">MPPAQPKRRAAAPGQRRMPPARLWAASSGLRATPASETAVGEEWRPYAPSGSLASSDCLLGENRDGACVREICCFDVLGWSTRKMALLVALAMEKSEGVRASGLCATAAIWLLDCSVEKKSERGKRGCCCLLCVREYAMQGQRERERREERAGSK</sequence>
<gene>
    <name evidence="2" type="ORF">PVAP13_3NG079518</name>
</gene>
<proteinExistence type="predicted"/>
<feature type="region of interest" description="Disordered" evidence="1">
    <location>
        <begin position="1"/>
        <end position="20"/>
    </location>
</feature>
<keyword evidence="3" id="KW-1185">Reference proteome</keyword>
<organism evidence="2 3">
    <name type="scientific">Panicum virgatum</name>
    <name type="common">Blackwell switchgrass</name>
    <dbReference type="NCBI Taxonomy" id="38727"/>
    <lineage>
        <taxon>Eukaryota</taxon>
        <taxon>Viridiplantae</taxon>
        <taxon>Streptophyta</taxon>
        <taxon>Embryophyta</taxon>
        <taxon>Tracheophyta</taxon>
        <taxon>Spermatophyta</taxon>
        <taxon>Magnoliopsida</taxon>
        <taxon>Liliopsida</taxon>
        <taxon>Poales</taxon>
        <taxon>Poaceae</taxon>
        <taxon>PACMAD clade</taxon>
        <taxon>Panicoideae</taxon>
        <taxon>Panicodae</taxon>
        <taxon>Paniceae</taxon>
        <taxon>Panicinae</taxon>
        <taxon>Panicum</taxon>
        <taxon>Panicum sect. Hiantes</taxon>
    </lineage>
</organism>
<comment type="caution">
    <text evidence="2">The sequence shown here is derived from an EMBL/GenBank/DDBJ whole genome shotgun (WGS) entry which is preliminary data.</text>
</comment>
<dbReference type="EMBL" id="CM029042">
    <property type="protein sequence ID" value="KAG2618334.1"/>
    <property type="molecule type" value="Genomic_DNA"/>
</dbReference>